<proteinExistence type="predicted"/>
<sequence>MRIRPVRRAELPLLQDIERAAGEPFRAFGMSAIADDEPPPLGVLEEYARAGRCWVAAEGPDDRPVGYLLADRVDGAAHVEQVSVTPAAARRGVGRALIAHLADRAAAEGLDALTLTTFASVPWNAPYYERIGFRTLAADEVGEELREIRAREAEHGLDRWPRVCMRRDLPPRPGA</sequence>
<reference evidence="5" key="1">
    <citation type="submission" date="2023-07" db="EMBL/GenBank/DDBJ databases">
        <title>30 novel species of actinomycetes from the DSMZ collection.</title>
        <authorList>
            <person name="Nouioui I."/>
        </authorList>
    </citation>
    <scope>NUCLEOTIDE SEQUENCE [LARGE SCALE GENOMIC DNA]</scope>
    <source>
        <strain evidence="5">DSM 41770</strain>
    </source>
</reference>
<evidence type="ECO:0000256" key="2">
    <source>
        <dbReference type="ARBA" id="ARBA00023315"/>
    </source>
</evidence>
<dbReference type="Pfam" id="PF00583">
    <property type="entry name" value="Acetyltransf_1"/>
    <property type="match status" value="1"/>
</dbReference>
<evidence type="ECO:0000313" key="5">
    <source>
        <dbReference type="Proteomes" id="UP001183777"/>
    </source>
</evidence>
<accession>A0ABU2REW3</accession>
<dbReference type="CDD" id="cd04301">
    <property type="entry name" value="NAT_SF"/>
    <property type="match status" value="1"/>
</dbReference>
<dbReference type="PANTHER" id="PTHR43800">
    <property type="entry name" value="PEPTIDYL-LYSINE N-ACETYLTRANSFERASE YJAB"/>
    <property type="match status" value="1"/>
</dbReference>
<keyword evidence="1" id="KW-0808">Transferase</keyword>
<organism evidence="4 5">
    <name type="scientific">Streptomyces salyersiae</name>
    <dbReference type="NCBI Taxonomy" id="3075530"/>
    <lineage>
        <taxon>Bacteria</taxon>
        <taxon>Bacillati</taxon>
        <taxon>Actinomycetota</taxon>
        <taxon>Actinomycetes</taxon>
        <taxon>Kitasatosporales</taxon>
        <taxon>Streptomycetaceae</taxon>
        <taxon>Streptomyces</taxon>
    </lineage>
</organism>
<dbReference type="Gene3D" id="3.40.630.30">
    <property type="match status" value="1"/>
</dbReference>
<feature type="domain" description="N-acetyltransferase" evidence="3">
    <location>
        <begin position="1"/>
        <end position="170"/>
    </location>
</feature>
<comment type="caution">
    <text evidence="4">The sequence shown here is derived from an EMBL/GenBank/DDBJ whole genome shotgun (WGS) entry which is preliminary data.</text>
</comment>
<dbReference type="RefSeq" id="WP_311655472.1">
    <property type="nucleotide sequence ID" value="NZ_JAVREX010000002.1"/>
</dbReference>
<keyword evidence="5" id="KW-1185">Reference proteome</keyword>
<keyword evidence="2" id="KW-0012">Acyltransferase</keyword>
<dbReference type="InterPro" id="IPR016181">
    <property type="entry name" value="Acyl_CoA_acyltransferase"/>
</dbReference>
<gene>
    <name evidence="4" type="ORF">RM649_07080</name>
</gene>
<dbReference type="Proteomes" id="UP001183777">
    <property type="component" value="Unassembled WGS sequence"/>
</dbReference>
<protein>
    <submittedName>
        <fullName evidence="4">GNAT family N-acetyltransferase</fullName>
    </submittedName>
</protein>
<dbReference type="PROSITE" id="PS51186">
    <property type="entry name" value="GNAT"/>
    <property type="match status" value="1"/>
</dbReference>
<dbReference type="InterPro" id="IPR000182">
    <property type="entry name" value="GNAT_dom"/>
</dbReference>
<dbReference type="PANTHER" id="PTHR43800:SF1">
    <property type="entry name" value="PEPTIDYL-LYSINE N-ACETYLTRANSFERASE YJAB"/>
    <property type="match status" value="1"/>
</dbReference>
<dbReference type="SUPFAM" id="SSF55729">
    <property type="entry name" value="Acyl-CoA N-acyltransferases (Nat)"/>
    <property type="match status" value="1"/>
</dbReference>
<evidence type="ECO:0000313" key="4">
    <source>
        <dbReference type="EMBL" id="MDT0427406.1"/>
    </source>
</evidence>
<evidence type="ECO:0000259" key="3">
    <source>
        <dbReference type="PROSITE" id="PS51186"/>
    </source>
</evidence>
<name>A0ABU2REW3_9ACTN</name>
<evidence type="ECO:0000256" key="1">
    <source>
        <dbReference type="ARBA" id="ARBA00022679"/>
    </source>
</evidence>
<dbReference type="EMBL" id="JAVREX010000002">
    <property type="protein sequence ID" value="MDT0427406.1"/>
    <property type="molecule type" value="Genomic_DNA"/>
</dbReference>